<evidence type="ECO:0000256" key="1">
    <source>
        <dbReference type="SAM" id="MobiDB-lite"/>
    </source>
</evidence>
<feature type="non-terminal residue" evidence="2">
    <location>
        <position position="110"/>
    </location>
</feature>
<protein>
    <recommendedName>
        <fullName evidence="4">J domain-containing protein</fullName>
    </recommendedName>
</protein>
<comment type="caution">
    <text evidence="2">The sequence shown here is derived from an EMBL/GenBank/DDBJ whole genome shotgun (WGS) entry which is preliminary data.</text>
</comment>
<keyword evidence="3" id="KW-1185">Reference proteome</keyword>
<proteinExistence type="predicted"/>
<evidence type="ECO:0008006" key="4">
    <source>
        <dbReference type="Google" id="ProtNLM"/>
    </source>
</evidence>
<dbReference type="EMBL" id="CAUYUJ010010512">
    <property type="protein sequence ID" value="CAK0829556.1"/>
    <property type="molecule type" value="Genomic_DNA"/>
</dbReference>
<dbReference type="Proteomes" id="UP001189429">
    <property type="component" value="Unassembled WGS sequence"/>
</dbReference>
<feature type="region of interest" description="Disordered" evidence="1">
    <location>
        <begin position="54"/>
        <end position="101"/>
    </location>
</feature>
<reference evidence="2" key="1">
    <citation type="submission" date="2023-10" db="EMBL/GenBank/DDBJ databases">
        <authorList>
            <person name="Chen Y."/>
            <person name="Shah S."/>
            <person name="Dougan E. K."/>
            <person name="Thang M."/>
            <person name="Chan C."/>
        </authorList>
    </citation>
    <scope>NUCLEOTIDE SEQUENCE [LARGE SCALE GENOMIC DNA]</scope>
</reference>
<accession>A0ABN9SC54</accession>
<feature type="compositionally biased region" description="Low complexity" evidence="1">
    <location>
        <begin position="58"/>
        <end position="78"/>
    </location>
</feature>
<evidence type="ECO:0000313" key="3">
    <source>
        <dbReference type="Proteomes" id="UP001189429"/>
    </source>
</evidence>
<evidence type="ECO:0000313" key="2">
    <source>
        <dbReference type="EMBL" id="CAK0829556.1"/>
    </source>
</evidence>
<gene>
    <name evidence="2" type="ORF">PCOR1329_LOCUS28463</name>
</gene>
<sequence>RPQELSPASLRQQRLGRGRARRAEVPHHERQAWLEIQRAFDVLANPRRREPYDRRLAAEQAAAAPPPALLAAGSAAGGRVEEQEGAEAAEPEPPNLGRLSGDAFFAAAAG</sequence>
<feature type="non-terminal residue" evidence="2">
    <location>
        <position position="1"/>
    </location>
</feature>
<feature type="region of interest" description="Disordered" evidence="1">
    <location>
        <begin position="1"/>
        <end position="27"/>
    </location>
</feature>
<name>A0ABN9SC54_9DINO</name>
<organism evidence="2 3">
    <name type="scientific">Prorocentrum cordatum</name>
    <dbReference type="NCBI Taxonomy" id="2364126"/>
    <lineage>
        <taxon>Eukaryota</taxon>
        <taxon>Sar</taxon>
        <taxon>Alveolata</taxon>
        <taxon>Dinophyceae</taxon>
        <taxon>Prorocentrales</taxon>
        <taxon>Prorocentraceae</taxon>
        <taxon>Prorocentrum</taxon>
    </lineage>
</organism>